<sequence length="465" mass="50572">MDTSTSGRLARLGNCVAALKGGRRADERARWPREQLLAYQQDQLGALVAHATKNSAFYRDLYGGVLDPGSVRLSDVPSVTKADWVASFDDVVTDPRLRIDEVEAHLDRVRDDELHLGAYRVMASSGSTGRRGVYVWGTDDWHRMLGFVMRDTRARGEQPSIPRLRLAVVAAPDARHMSARATRSLDAGIHRVLSLNAAAPLDELAAALQRYQPHKVMGYPSVISLLASEQLAGRLEIAPRWVVTTGEMLTSDMAARIRDAWGVETTNNYASTEAGLMAASCPEEGNLHLAEDGCIVEPVDDEGQPAPLGEPGTRVLLTSLLNRTQPVIRLEMSDEVALSPEPCPCGRTLGVISELRGRSDDILEFTGAAGTTTVHPIKVHAVFTSVPEVVSYQLVKRPQELEVVIVPSGPVDGLPTRLTETLTATLGELGVRDFPIRVRVTDHIPREPGPAKFKLVKNETAPSTI</sequence>
<dbReference type="InterPro" id="IPR053158">
    <property type="entry name" value="CapK_Type1_Caps_Biosynth"/>
</dbReference>
<accession>A0A0A0IZC4</accession>
<evidence type="ECO:0008006" key="3">
    <source>
        <dbReference type="Google" id="ProtNLM"/>
    </source>
</evidence>
<dbReference type="Gene3D" id="3.40.50.12780">
    <property type="entry name" value="N-terminal domain of ligase-like"/>
    <property type="match status" value="1"/>
</dbReference>
<proteinExistence type="predicted"/>
<dbReference type="Proteomes" id="UP000030002">
    <property type="component" value="Unassembled WGS sequence"/>
</dbReference>
<dbReference type="EMBL" id="AVPJ01000027">
    <property type="protein sequence ID" value="KGN29839.1"/>
    <property type="molecule type" value="Genomic_DNA"/>
</dbReference>
<dbReference type="RefSeq" id="WP_035919307.1">
    <property type="nucleotide sequence ID" value="NZ_AVPJ01000027.1"/>
</dbReference>
<name>A0A0A0IZC4_9MICO</name>
<evidence type="ECO:0000313" key="2">
    <source>
        <dbReference type="Proteomes" id="UP000030002"/>
    </source>
</evidence>
<evidence type="ECO:0000313" key="1">
    <source>
        <dbReference type="EMBL" id="KGN29839.1"/>
    </source>
</evidence>
<organism evidence="1 2">
    <name type="scientific">Knoellia sinensis KCTC 19936</name>
    <dbReference type="NCBI Taxonomy" id="1385520"/>
    <lineage>
        <taxon>Bacteria</taxon>
        <taxon>Bacillati</taxon>
        <taxon>Actinomycetota</taxon>
        <taxon>Actinomycetes</taxon>
        <taxon>Micrococcales</taxon>
        <taxon>Intrasporangiaceae</taxon>
        <taxon>Knoellia</taxon>
    </lineage>
</organism>
<dbReference type="PANTHER" id="PTHR36932">
    <property type="entry name" value="CAPSULAR POLYSACCHARIDE BIOSYNTHESIS PROTEIN"/>
    <property type="match status" value="1"/>
</dbReference>
<keyword evidence="2" id="KW-1185">Reference proteome</keyword>
<dbReference type="eggNOG" id="COG1541">
    <property type="taxonomic scope" value="Bacteria"/>
</dbReference>
<dbReference type="SUPFAM" id="SSF56801">
    <property type="entry name" value="Acetyl-CoA synthetase-like"/>
    <property type="match status" value="1"/>
</dbReference>
<comment type="caution">
    <text evidence="1">The sequence shown here is derived from an EMBL/GenBank/DDBJ whole genome shotgun (WGS) entry which is preliminary data.</text>
</comment>
<protein>
    <recommendedName>
        <fullName evidence="3">Coenzyme F390 synthetase</fullName>
    </recommendedName>
</protein>
<reference evidence="1 2" key="1">
    <citation type="submission" date="2013-08" db="EMBL/GenBank/DDBJ databases">
        <title>The genome sequence of Knoellia sinensis.</title>
        <authorList>
            <person name="Zhu W."/>
            <person name="Wang G."/>
        </authorList>
    </citation>
    <scope>NUCLEOTIDE SEQUENCE [LARGE SCALE GENOMIC DNA]</scope>
    <source>
        <strain evidence="1 2">KCTC 19936</strain>
    </source>
</reference>
<gene>
    <name evidence="1" type="ORF">N802_10450</name>
</gene>
<dbReference type="AlphaFoldDB" id="A0A0A0IZC4"/>
<dbReference type="STRING" id="1385520.N802_10450"/>
<dbReference type="OrthoDB" id="580775at2"/>
<dbReference type="InterPro" id="IPR042099">
    <property type="entry name" value="ANL_N_sf"/>
</dbReference>
<dbReference type="PANTHER" id="PTHR36932:SF1">
    <property type="entry name" value="CAPSULAR POLYSACCHARIDE BIOSYNTHESIS PROTEIN"/>
    <property type="match status" value="1"/>
</dbReference>